<dbReference type="CDD" id="cd00099">
    <property type="entry name" value="IgV"/>
    <property type="match status" value="1"/>
</dbReference>
<reference evidence="6" key="3">
    <citation type="submission" date="2025-09" db="UniProtKB">
        <authorList>
            <consortium name="Ensembl"/>
        </authorList>
    </citation>
    <scope>IDENTIFICATION</scope>
</reference>
<keyword evidence="3" id="KW-0732">Signal</keyword>
<dbReference type="AlphaFoldDB" id="A0A3P8URP9"/>
<dbReference type="OMA" id="YLMLMFT"/>
<feature type="signal peptide" evidence="3">
    <location>
        <begin position="1"/>
        <end position="18"/>
    </location>
</feature>
<dbReference type="Gene3D" id="2.60.40.10">
    <property type="entry name" value="Immunoglobulins"/>
    <property type="match status" value="1"/>
</dbReference>
<organism evidence="6 7">
    <name type="scientific">Cynoglossus semilaevis</name>
    <name type="common">Tongue sole</name>
    <dbReference type="NCBI Taxonomy" id="244447"/>
    <lineage>
        <taxon>Eukaryota</taxon>
        <taxon>Metazoa</taxon>
        <taxon>Chordata</taxon>
        <taxon>Craniata</taxon>
        <taxon>Vertebrata</taxon>
        <taxon>Euteleostomi</taxon>
        <taxon>Actinopterygii</taxon>
        <taxon>Neopterygii</taxon>
        <taxon>Teleostei</taxon>
        <taxon>Neoteleostei</taxon>
        <taxon>Acanthomorphata</taxon>
        <taxon>Carangaria</taxon>
        <taxon>Pleuronectiformes</taxon>
        <taxon>Pleuronectoidei</taxon>
        <taxon>Cynoglossidae</taxon>
        <taxon>Cynoglossinae</taxon>
        <taxon>Cynoglossus</taxon>
    </lineage>
</organism>
<dbReference type="Pfam" id="PF07686">
    <property type="entry name" value="V-set"/>
    <property type="match status" value="1"/>
</dbReference>
<feature type="domain" description="Immunoglobulin" evidence="5">
    <location>
        <begin position="23"/>
        <end position="116"/>
    </location>
</feature>
<evidence type="ECO:0000256" key="2">
    <source>
        <dbReference type="SAM" id="Phobius"/>
    </source>
</evidence>
<feature type="transmembrane region" description="Helical" evidence="2">
    <location>
        <begin position="232"/>
        <end position="253"/>
    </location>
</feature>
<keyword evidence="2" id="KW-0472">Membrane</keyword>
<feature type="region of interest" description="Disordered" evidence="1">
    <location>
        <begin position="114"/>
        <end position="135"/>
    </location>
</feature>
<reference evidence="6" key="2">
    <citation type="submission" date="2025-08" db="UniProtKB">
        <authorList>
            <consortium name="Ensembl"/>
        </authorList>
    </citation>
    <scope>IDENTIFICATION</scope>
</reference>
<dbReference type="InterPro" id="IPR003599">
    <property type="entry name" value="Ig_sub"/>
</dbReference>
<accession>A0A3P8URP9</accession>
<evidence type="ECO:0008006" key="8">
    <source>
        <dbReference type="Google" id="ProtNLM"/>
    </source>
</evidence>
<sequence>MLMVFYLMLMFTVGGCTTQKHRPEIQTASVGDDVNLTCERKSTGSLIWIRFVRGHTLEVLGKTYSYEANPRITASEKPGIFVLHIKNANPSDTALYFCLKIRQTVTILNETDLRVEGPKPGRTTAPTSAPEHSLSLQNTTNKKCGERTCVYCCTDGSDQSDSCYDHNTGCYISERERFSGKLSPKTCMCCIMKTSDFGGNCSALSTCEMKSPTSRRNLTNEDTERQDGNDVIIFPVLIVSLAACLVIIVVLIIQNWNPKKKSYITVALQTDTEDGGNQENQQITEESLIYASPTFTTRASTTEKVEINTYNSESVYSDIKCLSSNRNVNTAY</sequence>
<dbReference type="SMART" id="SM00406">
    <property type="entry name" value="IGv"/>
    <property type="match status" value="1"/>
</dbReference>
<dbReference type="SMART" id="SM00409">
    <property type="entry name" value="IG"/>
    <property type="match status" value="1"/>
</dbReference>
<feature type="domain" description="Immunoglobulin V-set" evidence="4">
    <location>
        <begin position="33"/>
        <end position="100"/>
    </location>
</feature>
<name>A0A3P8URP9_CYNSE</name>
<evidence type="ECO:0000256" key="3">
    <source>
        <dbReference type="SAM" id="SignalP"/>
    </source>
</evidence>
<dbReference type="SUPFAM" id="SSF48726">
    <property type="entry name" value="Immunoglobulin"/>
    <property type="match status" value="1"/>
</dbReference>
<dbReference type="InterPro" id="IPR036179">
    <property type="entry name" value="Ig-like_dom_sf"/>
</dbReference>
<proteinExistence type="predicted"/>
<evidence type="ECO:0000259" key="5">
    <source>
        <dbReference type="SMART" id="SM00409"/>
    </source>
</evidence>
<keyword evidence="2" id="KW-1133">Transmembrane helix</keyword>
<keyword evidence="2" id="KW-0812">Transmembrane</keyword>
<dbReference type="InterPro" id="IPR013106">
    <property type="entry name" value="Ig_V-set"/>
</dbReference>
<keyword evidence="7" id="KW-1185">Reference proteome</keyword>
<dbReference type="Ensembl" id="ENSCSET00000005093.1">
    <property type="protein sequence ID" value="ENSCSEP00000005037.1"/>
    <property type="gene ID" value="ENSCSEG00000003264.1"/>
</dbReference>
<dbReference type="InterPro" id="IPR013783">
    <property type="entry name" value="Ig-like_fold"/>
</dbReference>
<dbReference type="GeneTree" id="ENSGT01150000287991"/>
<evidence type="ECO:0000313" key="7">
    <source>
        <dbReference type="Proteomes" id="UP000265120"/>
    </source>
</evidence>
<protein>
    <recommendedName>
        <fullName evidence="8">Immunoglobulin subtype domain-containing protein</fullName>
    </recommendedName>
</protein>
<evidence type="ECO:0000259" key="4">
    <source>
        <dbReference type="SMART" id="SM00406"/>
    </source>
</evidence>
<evidence type="ECO:0000256" key="1">
    <source>
        <dbReference type="SAM" id="MobiDB-lite"/>
    </source>
</evidence>
<evidence type="ECO:0000313" key="6">
    <source>
        <dbReference type="Ensembl" id="ENSCSEP00000005037.1"/>
    </source>
</evidence>
<reference evidence="6 7" key="1">
    <citation type="journal article" date="2014" name="Nat. Genet.">
        <title>Whole-genome sequence of a flatfish provides insights into ZW sex chromosome evolution and adaptation to a benthic lifestyle.</title>
        <authorList>
            <person name="Chen S."/>
            <person name="Zhang G."/>
            <person name="Shao C."/>
            <person name="Huang Q."/>
            <person name="Liu G."/>
            <person name="Zhang P."/>
            <person name="Song W."/>
            <person name="An N."/>
            <person name="Chalopin D."/>
            <person name="Volff J.N."/>
            <person name="Hong Y."/>
            <person name="Li Q."/>
            <person name="Sha Z."/>
            <person name="Zhou H."/>
            <person name="Xie M."/>
            <person name="Yu Q."/>
            <person name="Liu Y."/>
            <person name="Xiang H."/>
            <person name="Wang N."/>
            <person name="Wu K."/>
            <person name="Yang C."/>
            <person name="Zhou Q."/>
            <person name="Liao X."/>
            <person name="Yang L."/>
            <person name="Hu Q."/>
            <person name="Zhang J."/>
            <person name="Meng L."/>
            <person name="Jin L."/>
            <person name="Tian Y."/>
            <person name="Lian J."/>
            <person name="Yang J."/>
            <person name="Miao G."/>
            <person name="Liu S."/>
            <person name="Liang Z."/>
            <person name="Yan F."/>
            <person name="Li Y."/>
            <person name="Sun B."/>
            <person name="Zhang H."/>
            <person name="Zhang J."/>
            <person name="Zhu Y."/>
            <person name="Du M."/>
            <person name="Zhao Y."/>
            <person name="Schartl M."/>
            <person name="Tang Q."/>
            <person name="Wang J."/>
        </authorList>
    </citation>
    <scope>NUCLEOTIDE SEQUENCE</scope>
</reference>
<dbReference type="Proteomes" id="UP000265120">
    <property type="component" value="Chromosome 15"/>
</dbReference>
<feature type="chain" id="PRO_5018114434" description="Immunoglobulin subtype domain-containing protein" evidence="3">
    <location>
        <begin position="19"/>
        <end position="332"/>
    </location>
</feature>